<comment type="caution">
    <text evidence="2">The sequence shown here is derived from an EMBL/GenBank/DDBJ whole genome shotgun (WGS) entry which is preliminary data.</text>
</comment>
<name>A0A645A9P7_9ZZZZ</name>
<dbReference type="InterPro" id="IPR012338">
    <property type="entry name" value="Beta-lactam/transpept-like"/>
</dbReference>
<dbReference type="GO" id="GO:0071555">
    <property type="term" value="P:cell wall organization"/>
    <property type="evidence" value="ECO:0007669"/>
    <property type="project" value="TreeGrafter"/>
</dbReference>
<dbReference type="Pfam" id="PF00905">
    <property type="entry name" value="Transpeptidase"/>
    <property type="match status" value="1"/>
</dbReference>
<dbReference type="Gene3D" id="3.40.710.10">
    <property type="entry name" value="DD-peptidase/beta-lactamase superfamily"/>
    <property type="match status" value="1"/>
</dbReference>
<dbReference type="GO" id="GO:0071972">
    <property type="term" value="F:peptidoglycan L,D-transpeptidase activity"/>
    <property type="evidence" value="ECO:0007669"/>
    <property type="project" value="TreeGrafter"/>
</dbReference>
<dbReference type="InterPro" id="IPR050515">
    <property type="entry name" value="Beta-lactam/transpept"/>
</dbReference>
<dbReference type="GO" id="GO:0005886">
    <property type="term" value="C:plasma membrane"/>
    <property type="evidence" value="ECO:0007669"/>
    <property type="project" value="TreeGrafter"/>
</dbReference>
<evidence type="ECO:0000313" key="2">
    <source>
        <dbReference type="EMBL" id="MPM49626.1"/>
    </source>
</evidence>
<proteinExistence type="predicted"/>
<accession>A0A645A9P7</accession>
<dbReference type="EMBL" id="VSSQ01012604">
    <property type="protein sequence ID" value="MPM49626.1"/>
    <property type="molecule type" value="Genomic_DNA"/>
</dbReference>
<organism evidence="2">
    <name type="scientific">bioreactor metagenome</name>
    <dbReference type="NCBI Taxonomy" id="1076179"/>
    <lineage>
        <taxon>unclassified sequences</taxon>
        <taxon>metagenomes</taxon>
        <taxon>ecological metagenomes</taxon>
    </lineage>
</organism>
<dbReference type="AlphaFoldDB" id="A0A645A9P7"/>
<protein>
    <recommendedName>
        <fullName evidence="1">Penicillin-binding protein transpeptidase domain-containing protein</fullName>
    </recommendedName>
</protein>
<sequence>MKQEYLDAVYEGMKLVTKGSSGTLRNVFKDYPIDIAAKSGTAEENKNKSSHVWFVGFAPYDDPQIAVTVMIPFGDVTGSPAAVVAKNIIGEYMGLNYSSSSDYMENHLSE</sequence>
<evidence type="ECO:0000259" key="1">
    <source>
        <dbReference type="Pfam" id="PF00905"/>
    </source>
</evidence>
<gene>
    <name evidence="2" type="ORF">SDC9_96356</name>
</gene>
<dbReference type="PANTHER" id="PTHR30627:SF2">
    <property type="entry name" value="PEPTIDOGLYCAN D,D-TRANSPEPTIDASE MRDA"/>
    <property type="match status" value="1"/>
</dbReference>
<dbReference type="PANTHER" id="PTHR30627">
    <property type="entry name" value="PEPTIDOGLYCAN D,D-TRANSPEPTIDASE"/>
    <property type="match status" value="1"/>
</dbReference>
<dbReference type="GO" id="GO:0008658">
    <property type="term" value="F:penicillin binding"/>
    <property type="evidence" value="ECO:0007669"/>
    <property type="project" value="InterPro"/>
</dbReference>
<dbReference type="SUPFAM" id="SSF56601">
    <property type="entry name" value="beta-lactamase/transpeptidase-like"/>
    <property type="match status" value="1"/>
</dbReference>
<dbReference type="InterPro" id="IPR001460">
    <property type="entry name" value="PCN-bd_Tpept"/>
</dbReference>
<reference evidence="2" key="1">
    <citation type="submission" date="2019-08" db="EMBL/GenBank/DDBJ databases">
        <authorList>
            <person name="Kucharzyk K."/>
            <person name="Murdoch R.W."/>
            <person name="Higgins S."/>
            <person name="Loffler F."/>
        </authorList>
    </citation>
    <scope>NUCLEOTIDE SEQUENCE</scope>
</reference>
<feature type="domain" description="Penicillin-binding protein transpeptidase" evidence="1">
    <location>
        <begin position="1"/>
        <end position="89"/>
    </location>
</feature>